<evidence type="ECO:0000256" key="2">
    <source>
        <dbReference type="PROSITE-ProRule" id="PRU01091"/>
    </source>
</evidence>
<accession>A0A437H114</accession>
<dbReference type="InterPro" id="IPR001867">
    <property type="entry name" value="OmpR/PhoB-type_DNA-bd"/>
</dbReference>
<evidence type="ECO:0000313" key="4">
    <source>
        <dbReference type="EMBL" id="RVQ69266.1"/>
    </source>
</evidence>
<dbReference type="GO" id="GO:0000160">
    <property type="term" value="P:phosphorelay signal transduction system"/>
    <property type="evidence" value="ECO:0007669"/>
    <property type="project" value="InterPro"/>
</dbReference>
<keyword evidence="1 2" id="KW-0238">DNA-binding</keyword>
<dbReference type="Pfam" id="PF00486">
    <property type="entry name" value="Trans_reg_C"/>
    <property type="match status" value="1"/>
</dbReference>
<organism evidence="4 5">
    <name type="scientific">Croceicoccus ponticola</name>
    <dbReference type="NCBI Taxonomy" id="2217664"/>
    <lineage>
        <taxon>Bacteria</taxon>
        <taxon>Pseudomonadati</taxon>
        <taxon>Pseudomonadota</taxon>
        <taxon>Alphaproteobacteria</taxon>
        <taxon>Sphingomonadales</taxon>
        <taxon>Erythrobacteraceae</taxon>
        <taxon>Croceicoccus</taxon>
    </lineage>
</organism>
<dbReference type="InterPro" id="IPR036388">
    <property type="entry name" value="WH-like_DNA-bd_sf"/>
</dbReference>
<evidence type="ECO:0000313" key="5">
    <source>
        <dbReference type="Proteomes" id="UP000283003"/>
    </source>
</evidence>
<reference evidence="4 5" key="1">
    <citation type="submission" date="2018-12" db="EMBL/GenBank/DDBJ databases">
        <title>Croceicoccus ponticola sp. nov., a lipolytic bacterium isolated from seawater.</title>
        <authorList>
            <person name="Yoon J.-H."/>
        </authorList>
    </citation>
    <scope>NUCLEOTIDE SEQUENCE [LARGE SCALE GENOMIC DNA]</scope>
    <source>
        <strain evidence="4 5">GM-16</strain>
    </source>
</reference>
<dbReference type="GO" id="GO:0006355">
    <property type="term" value="P:regulation of DNA-templated transcription"/>
    <property type="evidence" value="ECO:0007669"/>
    <property type="project" value="InterPro"/>
</dbReference>
<keyword evidence="5" id="KW-1185">Reference proteome</keyword>
<dbReference type="Gene3D" id="1.10.10.10">
    <property type="entry name" value="Winged helix-like DNA-binding domain superfamily/Winged helix DNA-binding domain"/>
    <property type="match status" value="1"/>
</dbReference>
<feature type="domain" description="OmpR/PhoB-type" evidence="3">
    <location>
        <begin position="108"/>
        <end position="207"/>
    </location>
</feature>
<dbReference type="InterPro" id="IPR016032">
    <property type="entry name" value="Sig_transdc_resp-reg_C-effctor"/>
</dbReference>
<name>A0A437H114_9SPHN</name>
<sequence length="215" mass="23522">MRKMIAHPTFDVGWLDDCSSDDRAAILEAGRFVDRRFAASGIACVSLGMPDFRLRISARLSHGCRVLALGTIANKAQRIAALAAGAHEFLTTGPIDPIQMGARLQFMVTGTSIPLDLKIEPAERTLVVGGVSHALSERELVLCAALVAAQGGFVTHERLLELVWDNRYTDRQHLRVAIARLRRRIEPEPDLPRYLLVEPAIGYRIGSGLPARPAP</sequence>
<dbReference type="AlphaFoldDB" id="A0A437H114"/>
<dbReference type="EMBL" id="RXOL01000001">
    <property type="protein sequence ID" value="RVQ69266.1"/>
    <property type="molecule type" value="Genomic_DNA"/>
</dbReference>
<dbReference type="GO" id="GO:0003677">
    <property type="term" value="F:DNA binding"/>
    <property type="evidence" value="ECO:0007669"/>
    <property type="project" value="UniProtKB-UniRule"/>
</dbReference>
<evidence type="ECO:0000259" key="3">
    <source>
        <dbReference type="PROSITE" id="PS51755"/>
    </source>
</evidence>
<dbReference type="PROSITE" id="PS51755">
    <property type="entry name" value="OMPR_PHOB"/>
    <property type="match status" value="1"/>
</dbReference>
<gene>
    <name evidence="4" type="ORF">EKN06_03475</name>
</gene>
<comment type="caution">
    <text evidence="4">The sequence shown here is derived from an EMBL/GenBank/DDBJ whole genome shotgun (WGS) entry which is preliminary data.</text>
</comment>
<dbReference type="SUPFAM" id="SSF46894">
    <property type="entry name" value="C-terminal effector domain of the bipartite response regulators"/>
    <property type="match status" value="1"/>
</dbReference>
<dbReference type="CDD" id="cd00383">
    <property type="entry name" value="trans_reg_C"/>
    <property type="match status" value="1"/>
</dbReference>
<evidence type="ECO:0000256" key="1">
    <source>
        <dbReference type="ARBA" id="ARBA00023125"/>
    </source>
</evidence>
<dbReference type="Proteomes" id="UP000283003">
    <property type="component" value="Unassembled WGS sequence"/>
</dbReference>
<dbReference type="SMART" id="SM00862">
    <property type="entry name" value="Trans_reg_C"/>
    <property type="match status" value="1"/>
</dbReference>
<feature type="DNA-binding region" description="OmpR/PhoB-type" evidence="2">
    <location>
        <begin position="108"/>
        <end position="207"/>
    </location>
</feature>
<protein>
    <submittedName>
        <fullName evidence="4">Response regulator transcription factor</fullName>
    </submittedName>
</protein>
<proteinExistence type="predicted"/>